<evidence type="ECO:0000259" key="1">
    <source>
        <dbReference type="Pfam" id="PF18007"/>
    </source>
</evidence>
<protein>
    <submittedName>
        <fullName evidence="3">DUF5593 domain-containing protein</fullName>
    </submittedName>
</protein>
<gene>
    <name evidence="3" type="ORF">KO481_16880</name>
</gene>
<proteinExistence type="predicted"/>
<dbReference type="InterPro" id="IPR048578">
    <property type="entry name" value="Rv3651-like_C"/>
</dbReference>
<dbReference type="Pfam" id="PF21043">
    <property type="entry name" value="Rv3651-like_C"/>
    <property type="match status" value="1"/>
</dbReference>
<dbReference type="EMBL" id="JAHKNI010000005">
    <property type="protein sequence ID" value="MBU3063196.1"/>
    <property type="molecule type" value="Genomic_DNA"/>
</dbReference>
<comment type="caution">
    <text evidence="3">The sequence shown here is derived from an EMBL/GenBank/DDBJ whole genome shotgun (WGS) entry which is preliminary data.</text>
</comment>
<keyword evidence="4" id="KW-1185">Reference proteome</keyword>
<name>A0ABS6B0D5_9NOCA</name>
<reference evidence="3 4" key="1">
    <citation type="submission" date="2021-06" db="EMBL/GenBank/DDBJ databases">
        <title>Actinomycetes sequencing.</title>
        <authorList>
            <person name="Shan Q."/>
        </authorList>
    </citation>
    <scope>NUCLEOTIDE SEQUENCE [LARGE SCALE GENOMIC DNA]</scope>
    <source>
        <strain evidence="3 4">NEAU-G5</strain>
    </source>
</reference>
<feature type="domain" description="Rv3651-like C-terminal" evidence="2">
    <location>
        <begin position="227"/>
        <end position="339"/>
    </location>
</feature>
<organism evidence="3 4">
    <name type="scientific">Nocardia albiluteola</name>
    <dbReference type="NCBI Taxonomy" id="2842303"/>
    <lineage>
        <taxon>Bacteria</taxon>
        <taxon>Bacillati</taxon>
        <taxon>Actinomycetota</taxon>
        <taxon>Actinomycetes</taxon>
        <taxon>Mycobacteriales</taxon>
        <taxon>Nocardiaceae</taxon>
        <taxon>Nocardia</taxon>
    </lineage>
</organism>
<dbReference type="Pfam" id="PF18007">
    <property type="entry name" value="Rv3651-like_N"/>
    <property type="match status" value="1"/>
</dbReference>
<sequence>MATKWLLLEMFRGRRPTVIAVGRAPKKFVPLDSIIKNRTTLAEARVAIAEAAATYRQVDRVSADGTRRTIAVPLAISPNHLHGVMLWSGPPTEAVPPRDRAGAWVFDLTADTSRRSDDLLALMGYPPEEFDALREHSIAAVFAEPLTPNYAKQGDSLARLVQAEDGAETQQVWTIQRQDGELRAAHYSCRMVYETGPDAKVEKLLRGITHDIGPATETPVAPPVTILEHRVLDTSADEGEYRVIMNARTLQLLRWMGRPMPGIAWEGLQDEPTPAIHPDDIGIARAMSEALREGRSEGRVRVRALDGSWTSLEARAVLVLLDQSTTAALVTVTLAESNEPPMPQ</sequence>
<evidence type="ECO:0000313" key="4">
    <source>
        <dbReference type="Proteomes" id="UP000733379"/>
    </source>
</evidence>
<evidence type="ECO:0000313" key="3">
    <source>
        <dbReference type="EMBL" id="MBU3063196.1"/>
    </source>
</evidence>
<evidence type="ECO:0000259" key="2">
    <source>
        <dbReference type="Pfam" id="PF21043"/>
    </source>
</evidence>
<dbReference type="InterPro" id="IPR041458">
    <property type="entry name" value="Rv3651-like_N"/>
</dbReference>
<dbReference type="RefSeq" id="WP_215918107.1">
    <property type="nucleotide sequence ID" value="NZ_JAHKNI010000005.1"/>
</dbReference>
<accession>A0ABS6B0D5</accession>
<feature type="domain" description="Rv3651-like N-terminal" evidence="1">
    <location>
        <begin position="4"/>
        <end position="97"/>
    </location>
</feature>
<dbReference type="Proteomes" id="UP000733379">
    <property type="component" value="Unassembled WGS sequence"/>
</dbReference>